<dbReference type="EMBL" id="CP000481">
    <property type="protein sequence ID" value="ABK52217.1"/>
    <property type="molecule type" value="Genomic_DNA"/>
</dbReference>
<feature type="transmembrane region" description="Helical" evidence="1">
    <location>
        <begin position="332"/>
        <end position="351"/>
    </location>
</feature>
<sequence>MMSSQLAVASRLRLARLRRPRPDGGWLPASPRVRRAAVPALLVIVATALSYGYTASAWLTDPTTTWVGNVGDPEQNQWFLGWLPYAIGHGLNPLISQHVLFPDGVNLMWNTSVLLPALLLSPVTVLFGPTVAYNVALLLCPPTAALAAYFAIRRWTSQFAAAGGALLFAFSPFFFRQAQDHLHMAVTAFVPLFFLTMDEVFRRQRRRWWVAGGLLGLVALGQFFTAEEFLATDVLLGAGVVAVLAACYWRVVAAKIWYAARALAVAAGVFAVVAAYPLWVQFGGPQRVPGTIHAPNVYVNDLANLIVPVGQWLALGSAHGMNQSWTGNPGEWNGYLGIPLLLVILLALVVGWRRPIVRVAGGLFVVVEILSFGPNLHIGGHVTTIWLPWQWVQRLPLFHNALPNRLGVYVYLFAGLLTAVLIDHVIAWVTTAVRAGKSAGVPARRPWEKLRAVAVGAAAGLLIVVVLSWLPAAPAVTTVTEPAYFTSTGEAADLPAGTVAVVLPYVSGPNLEDAEVWQARSGFRMKMPGGWLIVPGPHHGVEGPTYQVFGEVFPDTTTLDDGLAAAVRAEWRQWGVTKVIVGPGPYDQNVIAGQVSYILGGVQPRWTGGVAVFDVPQ</sequence>
<feature type="transmembrane region" description="Helical" evidence="1">
    <location>
        <begin position="133"/>
        <end position="152"/>
    </location>
</feature>
<feature type="transmembrane region" description="Helical" evidence="1">
    <location>
        <begin position="363"/>
        <end position="389"/>
    </location>
</feature>
<dbReference type="STRING" id="351607.Acel_0443"/>
<feature type="transmembrane region" description="Helical" evidence="1">
    <location>
        <begin position="208"/>
        <end position="224"/>
    </location>
</feature>
<feature type="transmembrane region" description="Helical" evidence="1">
    <location>
        <begin position="159"/>
        <end position="175"/>
    </location>
</feature>
<proteinExistence type="predicted"/>
<feature type="transmembrane region" description="Helical" evidence="1">
    <location>
        <begin position="107"/>
        <end position="127"/>
    </location>
</feature>
<dbReference type="RefSeq" id="WP_011719280.1">
    <property type="nucleotide sequence ID" value="NC_008578.1"/>
</dbReference>
<dbReference type="HOGENOM" id="CLU_016537_0_0_11"/>
<feature type="transmembrane region" description="Helical" evidence="1">
    <location>
        <begin position="409"/>
        <end position="429"/>
    </location>
</feature>
<evidence type="ECO:0008006" key="4">
    <source>
        <dbReference type="Google" id="ProtNLM"/>
    </source>
</evidence>
<evidence type="ECO:0000313" key="2">
    <source>
        <dbReference type="EMBL" id="ABK52217.1"/>
    </source>
</evidence>
<dbReference type="InParanoid" id="A0LS07"/>
<feature type="transmembrane region" description="Helical" evidence="1">
    <location>
        <begin position="258"/>
        <end position="279"/>
    </location>
</feature>
<accession>A0LS07</accession>
<keyword evidence="1" id="KW-0812">Transmembrane</keyword>
<feature type="transmembrane region" description="Helical" evidence="1">
    <location>
        <begin position="181"/>
        <end position="201"/>
    </location>
</feature>
<dbReference type="eggNOG" id="COG1287">
    <property type="taxonomic scope" value="Bacteria"/>
</dbReference>
<evidence type="ECO:0000313" key="3">
    <source>
        <dbReference type="Proteomes" id="UP000008221"/>
    </source>
</evidence>
<evidence type="ECO:0000256" key="1">
    <source>
        <dbReference type="SAM" id="Phobius"/>
    </source>
</evidence>
<keyword evidence="3" id="KW-1185">Reference proteome</keyword>
<feature type="transmembrane region" description="Helical" evidence="1">
    <location>
        <begin position="450"/>
        <end position="470"/>
    </location>
</feature>
<keyword evidence="1" id="KW-0472">Membrane</keyword>
<feature type="transmembrane region" description="Helical" evidence="1">
    <location>
        <begin position="230"/>
        <end position="251"/>
    </location>
</feature>
<keyword evidence="1" id="KW-1133">Transmembrane helix</keyword>
<dbReference type="KEGG" id="ace:Acel_0443"/>
<organism evidence="2 3">
    <name type="scientific">Acidothermus cellulolyticus (strain ATCC 43068 / DSM 8971 / 11B)</name>
    <dbReference type="NCBI Taxonomy" id="351607"/>
    <lineage>
        <taxon>Bacteria</taxon>
        <taxon>Bacillati</taxon>
        <taxon>Actinomycetota</taxon>
        <taxon>Actinomycetes</taxon>
        <taxon>Acidothermales</taxon>
        <taxon>Acidothermaceae</taxon>
        <taxon>Acidothermus</taxon>
    </lineage>
</organism>
<feature type="transmembrane region" description="Helical" evidence="1">
    <location>
        <begin position="76"/>
        <end position="95"/>
    </location>
</feature>
<dbReference type="Proteomes" id="UP000008221">
    <property type="component" value="Chromosome"/>
</dbReference>
<protein>
    <recommendedName>
        <fullName evidence="4">Glycosyltransferase RgtA/B/C/D-like domain-containing protein</fullName>
    </recommendedName>
</protein>
<name>A0LS07_ACIC1</name>
<dbReference type="AlphaFoldDB" id="A0LS07"/>
<reference evidence="2 3" key="1">
    <citation type="journal article" date="2009" name="Genome Res.">
        <title>Complete genome of the cellulolytic thermophile Acidothermus cellulolyticus 11B provides insights into its ecophysiological and evolutionary adaptations.</title>
        <authorList>
            <person name="Barabote R.D."/>
            <person name="Xie G."/>
            <person name="Leu D.H."/>
            <person name="Normand P."/>
            <person name="Necsulea A."/>
            <person name="Daubin V."/>
            <person name="Medigue C."/>
            <person name="Adney W.S."/>
            <person name="Xu X.C."/>
            <person name="Lapidus A."/>
            <person name="Parales R.E."/>
            <person name="Detter C."/>
            <person name="Pujic P."/>
            <person name="Bruce D."/>
            <person name="Lavire C."/>
            <person name="Challacombe J.F."/>
            <person name="Brettin T.S."/>
            <person name="Berry A.M."/>
        </authorList>
    </citation>
    <scope>NUCLEOTIDE SEQUENCE [LARGE SCALE GENOMIC DNA]</scope>
    <source>
        <strain evidence="3">ATCC 43068 / DSM 8971 / 11B</strain>
    </source>
</reference>
<gene>
    <name evidence="2" type="ordered locus">Acel_0443</name>
</gene>